<dbReference type="SMART" id="SM00744">
    <property type="entry name" value="RINGv"/>
    <property type="match status" value="1"/>
</dbReference>
<dbReference type="GO" id="GO:0036503">
    <property type="term" value="P:ERAD pathway"/>
    <property type="evidence" value="ECO:0007669"/>
    <property type="project" value="TreeGrafter"/>
</dbReference>
<feature type="transmembrane region" description="Helical" evidence="14">
    <location>
        <begin position="934"/>
        <end position="954"/>
    </location>
</feature>
<dbReference type="InterPro" id="IPR011016">
    <property type="entry name" value="Znf_RING-CH"/>
</dbReference>
<evidence type="ECO:0000256" key="13">
    <source>
        <dbReference type="SAM" id="MobiDB-lite"/>
    </source>
</evidence>
<keyword evidence="11 14" id="KW-1133">Transmembrane helix</keyword>
<dbReference type="PANTHER" id="PTHR13145">
    <property type="entry name" value="SSM4 PROTEIN"/>
    <property type="match status" value="1"/>
</dbReference>
<feature type="transmembrane region" description="Helical" evidence="14">
    <location>
        <begin position="646"/>
        <end position="668"/>
    </location>
</feature>
<name>A0A024UAK6_9STRA</name>
<evidence type="ECO:0000256" key="10">
    <source>
        <dbReference type="ARBA" id="ARBA00022833"/>
    </source>
</evidence>
<evidence type="ECO:0000256" key="12">
    <source>
        <dbReference type="ARBA" id="ARBA00023136"/>
    </source>
</evidence>
<feature type="transmembrane region" description="Helical" evidence="14">
    <location>
        <begin position="899"/>
        <end position="922"/>
    </location>
</feature>
<feature type="transmembrane region" description="Helical" evidence="14">
    <location>
        <begin position="584"/>
        <end position="604"/>
    </location>
</feature>
<keyword evidence="12 14" id="KW-0472">Membrane</keyword>
<organism evidence="16">
    <name type="scientific">Aphanomyces invadans</name>
    <dbReference type="NCBI Taxonomy" id="157072"/>
    <lineage>
        <taxon>Eukaryota</taxon>
        <taxon>Sar</taxon>
        <taxon>Stramenopiles</taxon>
        <taxon>Oomycota</taxon>
        <taxon>Saprolegniomycetes</taxon>
        <taxon>Saprolegniales</taxon>
        <taxon>Verrucalvaceae</taxon>
        <taxon>Aphanomyces</taxon>
    </lineage>
</organism>
<sequence length="1114" mass="125484">MEEPMHEEEECRVCRGEEEPGRRLFAPCKCSGSIRFVHSDCLTEWLAICKKDICELCGYKFSFQPVYAEGSPRTLPTQELLLSVVIVALKKWLPLVIRAVLVFLAWGVVAPWCTSWLYRLWLLRAATMGSMNLNDRLQNYDLILADVLSGIVLVVVIVCSFLSLMSFADFLRFNMDRIMEEPLVHDDAEELRHREMLVAQEMEAVEMAVPQPLHQQPLQRGQQHNHARRLIERIDGVDEWLGDHDESDSDNDASDDSDEDGPNGVELQFARRVHEFRVRQPMAGQPEPVAPLPQRDMHPRRLRLRIQDNLPLFDHAIQLIPHAAVFRPHVARNVRPDPRVAEANNANPRRRRPLNGPAARNNVRNNQGDGLNNPWDDDLDHMEINIAMDEVIGFRGPPYVLLRNVCWFLAFNGAYLGILAFLPYTLGSTIVVSIAKGLNQVVGEEAHFDPVTSLGFDASSGWAHFVGKVANTTSLGQSHGDCLQLVDVLTCGVGYFGFCVAAMSWRVMVNTISLYTPHPLLAGMLGFLSCMNALVKVGALLLLKMIVLPIILGYGLDAATLTLFLASPWDRLDFFLDQMLTSLMVHWVLGISFMLFVTVAVLQLREVMHPDILAATIRPQEPNQDILKSMLAESSVKHARRMVLSLAIYAMLLTTLVFLPVRLAYMAVPTLFPLQFTFHYVFAPLQVPLELVLAHMTVLNILDTYKHELGHMQAKWMSTLCRRLGLVEYLLPRVPALPTGASPSIDDSIILGVPPLSFNPVNDPPPVQERLYGARYVPWPEDGLVDPTVVEYNLLPRTIPTHLSLRLGALMACCWVTTVIMIGMTTMSPLYLGRLSMAMLEQFSGLRHDSLNAAAGVVAMWVLINGFKLCRVFSIQDSDVHPQLLAQGFSMRHLSRTALVQLGVTWSIVFPVLIGLVGSLLLQQVLSWSHLPQMHAFGFVVLHLFVWCICYFPLTKRRHNQNVEPEVVAADAPAPVDRIDELRQAEPTVVNSMQLGFEQLRFHVQSNDDGVEHARDLRHRRFDIQRFHDHVIVPLGRAIVVCTVLPWMCTKAYAMLGWSNLNETHVFRAAFATQVFGLAIITSKSTASSWFRALHDSIRDERYLVGKQLQDMVR</sequence>
<evidence type="ECO:0000256" key="4">
    <source>
        <dbReference type="ARBA" id="ARBA00012483"/>
    </source>
</evidence>
<keyword evidence="10" id="KW-0862">Zinc</keyword>
<dbReference type="GO" id="GO:0008270">
    <property type="term" value="F:zinc ion binding"/>
    <property type="evidence" value="ECO:0007669"/>
    <property type="project" value="UniProtKB-KW"/>
</dbReference>
<feature type="transmembrane region" description="Helical" evidence="14">
    <location>
        <begin position="807"/>
        <end position="831"/>
    </location>
</feature>
<evidence type="ECO:0000256" key="3">
    <source>
        <dbReference type="ARBA" id="ARBA00004906"/>
    </source>
</evidence>
<dbReference type="AlphaFoldDB" id="A0A024UAK6"/>
<feature type="domain" description="RING-CH-type" evidence="15">
    <location>
        <begin position="3"/>
        <end position="64"/>
    </location>
</feature>
<evidence type="ECO:0000256" key="2">
    <source>
        <dbReference type="ARBA" id="ARBA00004141"/>
    </source>
</evidence>
<dbReference type="EMBL" id="KI913959">
    <property type="protein sequence ID" value="ETW03309.1"/>
    <property type="molecule type" value="Genomic_DNA"/>
</dbReference>
<dbReference type="GO" id="GO:0005789">
    <property type="term" value="C:endoplasmic reticulum membrane"/>
    <property type="evidence" value="ECO:0007669"/>
    <property type="project" value="TreeGrafter"/>
</dbReference>
<evidence type="ECO:0000256" key="14">
    <source>
        <dbReference type="SAM" id="Phobius"/>
    </source>
</evidence>
<dbReference type="PANTHER" id="PTHR13145:SF0">
    <property type="entry name" value="E3 UBIQUITIN-PROTEIN LIGASE MARCHF6"/>
    <property type="match status" value="1"/>
</dbReference>
<reference evidence="16" key="1">
    <citation type="submission" date="2013-12" db="EMBL/GenBank/DDBJ databases">
        <title>The Genome Sequence of Aphanomyces invadans NJM9701.</title>
        <authorList>
            <consortium name="The Broad Institute Genomics Platform"/>
            <person name="Russ C."/>
            <person name="Tyler B."/>
            <person name="van West P."/>
            <person name="Dieguez-Uribeondo J."/>
            <person name="Young S.K."/>
            <person name="Zeng Q."/>
            <person name="Gargeya S."/>
            <person name="Fitzgerald M."/>
            <person name="Abouelleil A."/>
            <person name="Alvarado L."/>
            <person name="Chapman S.B."/>
            <person name="Gainer-Dewar J."/>
            <person name="Goldberg J."/>
            <person name="Griggs A."/>
            <person name="Gujja S."/>
            <person name="Hansen M."/>
            <person name="Howarth C."/>
            <person name="Imamovic A."/>
            <person name="Ireland A."/>
            <person name="Larimer J."/>
            <person name="McCowan C."/>
            <person name="Murphy C."/>
            <person name="Pearson M."/>
            <person name="Poon T.W."/>
            <person name="Priest M."/>
            <person name="Roberts A."/>
            <person name="Saif S."/>
            <person name="Shea T."/>
            <person name="Sykes S."/>
            <person name="Wortman J."/>
            <person name="Nusbaum C."/>
            <person name="Birren B."/>
        </authorList>
    </citation>
    <scope>NUCLEOTIDE SEQUENCE [LARGE SCALE GENOMIC DNA]</scope>
    <source>
        <strain evidence="16">NJM9701</strain>
    </source>
</reference>
<dbReference type="STRING" id="157072.A0A024UAK6"/>
<dbReference type="VEuPathDB" id="FungiDB:H310_04809"/>
<proteinExistence type="predicted"/>
<feature type="transmembrane region" description="Helical" evidence="14">
    <location>
        <begin position="680"/>
        <end position="702"/>
    </location>
</feature>
<dbReference type="EC" id="2.3.2.27" evidence="4"/>
<feature type="transmembrane region" description="Helical" evidence="14">
    <location>
        <begin position="142"/>
        <end position="167"/>
    </location>
</feature>
<keyword evidence="7" id="KW-0479">Metal-binding</keyword>
<feature type="transmembrane region" description="Helical" evidence="14">
    <location>
        <begin position="485"/>
        <end position="508"/>
    </location>
</feature>
<feature type="transmembrane region" description="Helical" evidence="14">
    <location>
        <begin position="99"/>
        <end position="122"/>
    </location>
</feature>
<evidence type="ECO:0000256" key="7">
    <source>
        <dbReference type="ARBA" id="ARBA00022723"/>
    </source>
</evidence>
<comment type="catalytic activity">
    <reaction evidence="1">
        <text>S-ubiquitinyl-[E2 ubiquitin-conjugating enzyme]-L-cysteine + [acceptor protein]-L-lysine = [E2 ubiquitin-conjugating enzyme]-L-cysteine + N(6)-ubiquitinyl-[acceptor protein]-L-lysine.</text>
        <dbReference type="EC" id="2.3.2.27"/>
    </reaction>
</comment>
<evidence type="ECO:0000256" key="11">
    <source>
        <dbReference type="ARBA" id="ARBA00022989"/>
    </source>
</evidence>
<accession>A0A024UAK6</accession>
<evidence type="ECO:0000313" key="16">
    <source>
        <dbReference type="EMBL" id="ETW03309.1"/>
    </source>
</evidence>
<dbReference type="CDD" id="cd16702">
    <property type="entry name" value="RING_CH-C4HC3_MARCH6"/>
    <property type="match status" value="1"/>
</dbReference>
<comment type="subcellular location">
    <subcellularLocation>
        <location evidence="2">Membrane</location>
        <topology evidence="2">Multi-pass membrane protein</topology>
    </subcellularLocation>
</comment>
<dbReference type="InterPro" id="IPR013083">
    <property type="entry name" value="Znf_RING/FYVE/PHD"/>
</dbReference>
<evidence type="ECO:0000256" key="5">
    <source>
        <dbReference type="ARBA" id="ARBA00022679"/>
    </source>
</evidence>
<feature type="transmembrane region" description="Helical" evidence="14">
    <location>
        <begin position="851"/>
        <end position="870"/>
    </location>
</feature>
<comment type="pathway">
    <text evidence="3">Protein modification; protein ubiquitination.</text>
</comment>
<dbReference type="OrthoDB" id="264354at2759"/>
<dbReference type="eggNOG" id="KOG1609">
    <property type="taxonomic scope" value="Eukaryota"/>
</dbReference>
<dbReference type="Pfam" id="PF12906">
    <property type="entry name" value="RINGv"/>
    <property type="match status" value="1"/>
</dbReference>
<keyword evidence="5" id="KW-0808">Transferase</keyword>
<gene>
    <name evidence="16" type="ORF">H310_04809</name>
</gene>
<evidence type="ECO:0000256" key="9">
    <source>
        <dbReference type="ARBA" id="ARBA00022786"/>
    </source>
</evidence>
<keyword evidence="6 14" id="KW-0812">Transmembrane</keyword>
<keyword evidence="9" id="KW-0833">Ubl conjugation pathway</keyword>
<feature type="compositionally biased region" description="Acidic residues" evidence="13">
    <location>
        <begin position="245"/>
        <end position="261"/>
    </location>
</feature>
<evidence type="ECO:0000256" key="1">
    <source>
        <dbReference type="ARBA" id="ARBA00000900"/>
    </source>
</evidence>
<dbReference type="SUPFAM" id="SSF57850">
    <property type="entry name" value="RING/U-box"/>
    <property type="match status" value="1"/>
</dbReference>
<feature type="region of interest" description="Disordered" evidence="13">
    <location>
        <begin position="336"/>
        <end position="375"/>
    </location>
</feature>
<dbReference type="Gene3D" id="3.30.40.10">
    <property type="entry name" value="Zinc/RING finger domain, C3HC4 (zinc finger)"/>
    <property type="match status" value="1"/>
</dbReference>
<keyword evidence="8" id="KW-0863">Zinc-finger</keyword>
<dbReference type="GO" id="GO:0061630">
    <property type="term" value="F:ubiquitin protein ligase activity"/>
    <property type="evidence" value="ECO:0007669"/>
    <property type="project" value="UniProtKB-EC"/>
</dbReference>
<feature type="region of interest" description="Disordered" evidence="13">
    <location>
        <begin position="241"/>
        <end position="264"/>
    </location>
</feature>
<dbReference type="PROSITE" id="PS51292">
    <property type="entry name" value="ZF_RING_CH"/>
    <property type="match status" value="1"/>
</dbReference>
<evidence type="ECO:0000256" key="8">
    <source>
        <dbReference type="ARBA" id="ARBA00022771"/>
    </source>
</evidence>
<dbReference type="GeneID" id="20081859"/>
<protein>
    <recommendedName>
        <fullName evidence="4">RING-type E3 ubiquitin transferase</fullName>
        <ecNumber evidence="4">2.3.2.27</ecNumber>
    </recommendedName>
</protein>
<evidence type="ECO:0000256" key="6">
    <source>
        <dbReference type="ARBA" id="ARBA00022692"/>
    </source>
</evidence>
<evidence type="ECO:0000259" key="15">
    <source>
        <dbReference type="PROSITE" id="PS51292"/>
    </source>
</evidence>
<dbReference type="RefSeq" id="XP_008867538.1">
    <property type="nucleotide sequence ID" value="XM_008869316.1"/>
</dbReference>